<sequence length="52" mass="5855">MSDSHVGNSQWGDSKRTSDLPVDKYLPDLLHFGMKKFLVIVNSHCLDGSNTY</sequence>
<name>A0A915HLJ1_ROMCU</name>
<feature type="region of interest" description="Disordered" evidence="1">
    <location>
        <begin position="1"/>
        <end position="21"/>
    </location>
</feature>
<dbReference type="Proteomes" id="UP000887565">
    <property type="component" value="Unplaced"/>
</dbReference>
<keyword evidence="2" id="KW-1185">Reference proteome</keyword>
<evidence type="ECO:0000313" key="3">
    <source>
        <dbReference type="WBParaSite" id="nRc.2.0.1.t02396-RA"/>
    </source>
</evidence>
<dbReference type="AlphaFoldDB" id="A0A915HLJ1"/>
<evidence type="ECO:0000313" key="2">
    <source>
        <dbReference type="Proteomes" id="UP000887565"/>
    </source>
</evidence>
<accession>A0A915HLJ1</accession>
<dbReference type="WBParaSite" id="nRc.2.0.1.t02396-RA">
    <property type="protein sequence ID" value="nRc.2.0.1.t02396-RA"/>
    <property type="gene ID" value="nRc.2.0.1.g02396"/>
</dbReference>
<proteinExistence type="predicted"/>
<reference evidence="3" key="1">
    <citation type="submission" date="2022-11" db="UniProtKB">
        <authorList>
            <consortium name="WormBaseParasite"/>
        </authorList>
    </citation>
    <scope>IDENTIFICATION</scope>
</reference>
<protein>
    <submittedName>
        <fullName evidence="3">Uncharacterized protein</fullName>
    </submittedName>
</protein>
<organism evidence="2 3">
    <name type="scientific">Romanomermis culicivorax</name>
    <name type="common">Nematode worm</name>
    <dbReference type="NCBI Taxonomy" id="13658"/>
    <lineage>
        <taxon>Eukaryota</taxon>
        <taxon>Metazoa</taxon>
        <taxon>Ecdysozoa</taxon>
        <taxon>Nematoda</taxon>
        <taxon>Enoplea</taxon>
        <taxon>Dorylaimia</taxon>
        <taxon>Mermithida</taxon>
        <taxon>Mermithoidea</taxon>
        <taxon>Mermithidae</taxon>
        <taxon>Romanomermis</taxon>
    </lineage>
</organism>
<feature type="compositionally biased region" description="Polar residues" evidence="1">
    <location>
        <begin position="1"/>
        <end position="12"/>
    </location>
</feature>
<evidence type="ECO:0000256" key="1">
    <source>
        <dbReference type="SAM" id="MobiDB-lite"/>
    </source>
</evidence>